<evidence type="ECO:0000256" key="6">
    <source>
        <dbReference type="ARBA" id="ARBA00022801"/>
    </source>
</evidence>
<keyword evidence="9 11" id="KW-0624">Polysaccharide degradation</keyword>
<name>A0A369PW94_9SPHI</name>
<dbReference type="InterPro" id="IPR044846">
    <property type="entry name" value="GH10"/>
</dbReference>
<evidence type="ECO:0000259" key="12">
    <source>
        <dbReference type="PROSITE" id="PS51760"/>
    </source>
</evidence>
<evidence type="ECO:0000256" key="4">
    <source>
        <dbReference type="ARBA" id="ARBA00022729"/>
    </source>
</evidence>
<dbReference type="PANTHER" id="PTHR31490">
    <property type="entry name" value="GLYCOSYL HYDROLASE"/>
    <property type="match status" value="1"/>
</dbReference>
<comment type="similarity">
    <text evidence="2 11">Belongs to the glycosyl hydrolase 10 (cellulase F) family.</text>
</comment>
<dbReference type="PROSITE" id="PS51760">
    <property type="entry name" value="GH10_2"/>
    <property type="match status" value="1"/>
</dbReference>
<protein>
    <recommendedName>
        <fullName evidence="11">Beta-xylanase</fullName>
        <ecNumber evidence="11">3.2.1.8</ecNumber>
    </recommendedName>
</protein>
<dbReference type="Proteomes" id="UP000253961">
    <property type="component" value="Unassembled WGS sequence"/>
</dbReference>
<dbReference type="Pfam" id="PF02018">
    <property type="entry name" value="CBM_4_9"/>
    <property type="match status" value="1"/>
</dbReference>
<dbReference type="InterPro" id="IPR017853">
    <property type="entry name" value="GH"/>
</dbReference>
<evidence type="ECO:0000256" key="5">
    <source>
        <dbReference type="ARBA" id="ARBA00022737"/>
    </source>
</evidence>
<keyword evidence="5" id="KW-0677">Repeat</keyword>
<evidence type="ECO:0000256" key="2">
    <source>
        <dbReference type="ARBA" id="ARBA00007495"/>
    </source>
</evidence>
<dbReference type="InterPro" id="IPR008979">
    <property type="entry name" value="Galactose-bd-like_sf"/>
</dbReference>
<comment type="catalytic activity">
    <reaction evidence="1 11">
        <text>Endohydrolysis of (1-&gt;4)-beta-D-xylosidic linkages in xylans.</text>
        <dbReference type="EC" id="3.2.1.8"/>
    </reaction>
</comment>
<dbReference type="PRINTS" id="PR00134">
    <property type="entry name" value="GLHYDRLASE10"/>
</dbReference>
<evidence type="ECO:0000313" key="13">
    <source>
        <dbReference type="EMBL" id="RDC56951.1"/>
    </source>
</evidence>
<sequence length="540" mass="58434">MKKQHIISALLLGTVVWVSSCKKDIYNGANSTLTSPFSDSTGVLKSAASFPVGIAIEYDLLKNNSTYRNTIFREANSVTFAYQMKHGAIVQSDGTLNFTKTDEMVKTVSDAGISIFGHVLAWHQNNNGAYLRTLSGGSTAAAPNLLANPGFELGSGASFTNWSAYNGASSFSAGTTAAEVHGGSRSLKVVNPTDNAGGQWRVQMASDLFNTTTGSDYKVSFWIKATAGGGSMRLSTAPTASYQGDQTIGTDWQQITWTFTARESATRILFDMGLKANTYYIDDVSVVDAALGTPPTGAEIATKVDAALKTFVQGMVTHYKDKVHAWDAVNECLRDDGTLRVGPYDSASEPSDTFYWGQYLGKDYIKNTFTYANQIDPTALLFINDYNLESSTAKLNALVNLINELKTAGVPIHGVGTQMHCNINTKYADIDNMFKKLASTGLKVRISELDVRLNPAEKVGDVAASPTLQTLQANMYNYVVKSYLQNVPAAQQHGITVWGVTDADSWIVVNQKKNDAPLLFKKDYGKKPAYAGMLQALKGQ</sequence>
<dbReference type="OrthoDB" id="1032269at2"/>
<keyword evidence="6 11" id="KW-0378">Hydrolase</keyword>
<feature type="domain" description="GH10" evidence="12">
    <location>
        <begin position="38"/>
        <end position="536"/>
    </location>
</feature>
<dbReference type="InterPro" id="IPR031158">
    <property type="entry name" value="GH10_AS"/>
</dbReference>
<dbReference type="AlphaFoldDB" id="A0A369PW94"/>
<reference evidence="13 14" key="1">
    <citation type="submission" date="2018-07" db="EMBL/GenBank/DDBJ databases">
        <title>Pedobacter sp. nov., isolated from soil.</title>
        <authorList>
            <person name="Zhou L.Y."/>
            <person name="Du Z.J."/>
        </authorList>
    </citation>
    <scope>NUCLEOTIDE SEQUENCE [LARGE SCALE GENOMIC DNA]</scope>
    <source>
        <strain evidence="13 14">JDX94</strain>
    </source>
</reference>
<dbReference type="RefSeq" id="WP_115402135.1">
    <property type="nucleotide sequence ID" value="NZ_QPKV01000003.1"/>
</dbReference>
<evidence type="ECO:0000256" key="3">
    <source>
        <dbReference type="ARBA" id="ARBA00022651"/>
    </source>
</evidence>
<dbReference type="Gene3D" id="3.20.20.80">
    <property type="entry name" value="Glycosidases"/>
    <property type="match status" value="2"/>
</dbReference>
<dbReference type="PROSITE" id="PS51257">
    <property type="entry name" value="PROKAR_LIPOPROTEIN"/>
    <property type="match status" value="1"/>
</dbReference>
<keyword evidence="4" id="KW-0732">Signal</keyword>
<dbReference type="GO" id="GO:0045493">
    <property type="term" value="P:xylan catabolic process"/>
    <property type="evidence" value="ECO:0007669"/>
    <property type="project" value="UniProtKB-KW"/>
</dbReference>
<evidence type="ECO:0000256" key="9">
    <source>
        <dbReference type="ARBA" id="ARBA00023326"/>
    </source>
</evidence>
<evidence type="ECO:0000256" key="7">
    <source>
        <dbReference type="ARBA" id="ARBA00023277"/>
    </source>
</evidence>
<evidence type="ECO:0000256" key="8">
    <source>
        <dbReference type="ARBA" id="ARBA00023295"/>
    </source>
</evidence>
<dbReference type="EC" id="3.2.1.8" evidence="11"/>
<evidence type="ECO:0000256" key="1">
    <source>
        <dbReference type="ARBA" id="ARBA00000681"/>
    </source>
</evidence>
<keyword evidence="14" id="KW-1185">Reference proteome</keyword>
<gene>
    <name evidence="13" type="ORF">DU508_07055</name>
</gene>
<keyword evidence="8 11" id="KW-0326">Glycosidase</keyword>
<dbReference type="InterPro" id="IPR003305">
    <property type="entry name" value="CenC_carb-bd"/>
</dbReference>
<dbReference type="InterPro" id="IPR001000">
    <property type="entry name" value="GH10_dom"/>
</dbReference>
<dbReference type="PROSITE" id="PS00591">
    <property type="entry name" value="GH10_1"/>
    <property type="match status" value="1"/>
</dbReference>
<dbReference type="SUPFAM" id="SSF51445">
    <property type="entry name" value="(Trans)glycosidases"/>
    <property type="match status" value="1"/>
</dbReference>
<dbReference type="Gene3D" id="2.60.120.260">
    <property type="entry name" value="Galactose-binding domain-like"/>
    <property type="match status" value="1"/>
</dbReference>
<dbReference type="SUPFAM" id="SSF49785">
    <property type="entry name" value="Galactose-binding domain-like"/>
    <property type="match status" value="1"/>
</dbReference>
<evidence type="ECO:0000313" key="14">
    <source>
        <dbReference type="Proteomes" id="UP000253961"/>
    </source>
</evidence>
<dbReference type="PANTHER" id="PTHR31490:SF88">
    <property type="entry name" value="BETA-XYLANASE"/>
    <property type="match status" value="1"/>
</dbReference>
<feature type="active site" description="Nucleophile" evidence="10">
    <location>
        <position position="448"/>
    </location>
</feature>
<dbReference type="Pfam" id="PF00331">
    <property type="entry name" value="Glyco_hydro_10"/>
    <property type="match status" value="2"/>
</dbReference>
<dbReference type="EMBL" id="QPKV01000003">
    <property type="protein sequence ID" value="RDC56951.1"/>
    <property type="molecule type" value="Genomic_DNA"/>
</dbReference>
<evidence type="ECO:0000256" key="11">
    <source>
        <dbReference type="RuleBase" id="RU361174"/>
    </source>
</evidence>
<evidence type="ECO:0000256" key="10">
    <source>
        <dbReference type="PROSITE-ProRule" id="PRU10061"/>
    </source>
</evidence>
<proteinExistence type="inferred from homology"/>
<keyword evidence="3" id="KW-0858">Xylan degradation</keyword>
<dbReference type="GO" id="GO:0031176">
    <property type="term" value="F:endo-1,4-beta-xylanase activity"/>
    <property type="evidence" value="ECO:0007669"/>
    <property type="project" value="UniProtKB-EC"/>
</dbReference>
<organism evidence="13 14">
    <name type="scientific">Pedobacter chinensis</name>
    <dbReference type="NCBI Taxonomy" id="2282421"/>
    <lineage>
        <taxon>Bacteria</taxon>
        <taxon>Pseudomonadati</taxon>
        <taxon>Bacteroidota</taxon>
        <taxon>Sphingobacteriia</taxon>
        <taxon>Sphingobacteriales</taxon>
        <taxon>Sphingobacteriaceae</taxon>
        <taxon>Pedobacter</taxon>
    </lineage>
</organism>
<keyword evidence="7 11" id="KW-0119">Carbohydrate metabolism</keyword>
<comment type="caution">
    <text evidence="13">The sequence shown here is derived from an EMBL/GenBank/DDBJ whole genome shotgun (WGS) entry which is preliminary data.</text>
</comment>
<dbReference type="SMART" id="SM00633">
    <property type="entry name" value="Glyco_10"/>
    <property type="match status" value="1"/>
</dbReference>
<accession>A0A369PW94</accession>